<dbReference type="SMART" id="SM00935">
    <property type="entry name" value="OmpH"/>
    <property type="match status" value="1"/>
</dbReference>
<evidence type="ECO:0000256" key="4">
    <source>
        <dbReference type="SAM" id="SignalP"/>
    </source>
</evidence>
<evidence type="ECO:0000256" key="2">
    <source>
        <dbReference type="ARBA" id="ARBA00022729"/>
    </source>
</evidence>
<dbReference type="GO" id="GO:0005829">
    <property type="term" value="C:cytosol"/>
    <property type="evidence" value="ECO:0007669"/>
    <property type="project" value="TreeGrafter"/>
</dbReference>
<dbReference type="Gene3D" id="3.30.910.20">
    <property type="entry name" value="Skp domain"/>
    <property type="match status" value="1"/>
</dbReference>
<accession>A0A845ARN5</accession>
<feature type="signal peptide" evidence="4">
    <location>
        <begin position="1"/>
        <end position="22"/>
    </location>
</feature>
<dbReference type="AlphaFoldDB" id="A0A845ARN5"/>
<dbReference type="GO" id="GO:0050821">
    <property type="term" value="P:protein stabilization"/>
    <property type="evidence" value="ECO:0007669"/>
    <property type="project" value="TreeGrafter"/>
</dbReference>
<dbReference type="Pfam" id="PF03938">
    <property type="entry name" value="OmpH"/>
    <property type="match status" value="1"/>
</dbReference>
<dbReference type="InterPro" id="IPR024930">
    <property type="entry name" value="Skp_dom_sf"/>
</dbReference>
<reference evidence="5 6" key="1">
    <citation type="submission" date="2019-12" db="EMBL/GenBank/DDBJ databases">
        <title>Genomic-based taxomic classification of the family Erythrobacteraceae.</title>
        <authorList>
            <person name="Xu L."/>
        </authorList>
    </citation>
    <scope>NUCLEOTIDE SEQUENCE [LARGE SCALE GENOMIC DNA]</scope>
    <source>
        <strain evidence="5 6">JCM 16677</strain>
    </source>
</reference>
<dbReference type="Proteomes" id="UP000446786">
    <property type="component" value="Unassembled WGS sequence"/>
</dbReference>
<dbReference type="OrthoDB" id="7427936at2"/>
<comment type="similarity">
    <text evidence="1">Belongs to the Skp family.</text>
</comment>
<keyword evidence="2 4" id="KW-0732">Signal</keyword>
<comment type="caution">
    <text evidence="5">The sequence shown here is derived from an EMBL/GenBank/DDBJ whole genome shotgun (WGS) entry which is preliminary data.</text>
</comment>
<sequence>MKQLLKPVLALGLMTASATAITAPAMAQQAQGVAVVNIPAVVANSNAYQTAQQQRQTTYAAQIQQAETRQQQISAQLKPLVDKFNADRQAATPDRASLQQQAGQIQQIEQAGQRELQQILAPVVASQTYVNEQIEDRLDEAVQAAATKNNVTLVLSASNGQILFAGPTHNLNQQVLAELNTLLPAAALVPPQGWLPREIRQQQAAQAAAQAQQAGTAPAAPAQQQPTGR</sequence>
<dbReference type="GO" id="GO:0051082">
    <property type="term" value="F:unfolded protein binding"/>
    <property type="evidence" value="ECO:0007669"/>
    <property type="project" value="InterPro"/>
</dbReference>
<evidence type="ECO:0000256" key="3">
    <source>
        <dbReference type="SAM" id="MobiDB-lite"/>
    </source>
</evidence>
<evidence type="ECO:0000256" key="1">
    <source>
        <dbReference type="ARBA" id="ARBA00009091"/>
    </source>
</evidence>
<feature type="region of interest" description="Disordered" evidence="3">
    <location>
        <begin position="199"/>
        <end position="229"/>
    </location>
</feature>
<evidence type="ECO:0000313" key="6">
    <source>
        <dbReference type="Proteomes" id="UP000446786"/>
    </source>
</evidence>
<gene>
    <name evidence="5" type="ORF">GRI94_09460</name>
</gene>
<feature type="chain" id="PRO_5032967289" evidence="4">
    <location>
        <begin position="23"/>
        <end position="229"/>
    </location>
</feature>
<dbReference type="SUPFAM" id="SSF111384">
    <property type="entry name" value="OmpH-like"/>
    <property type="match status" value="1"/>
</dbReference>
<dbReference type="PANTHER" id="PTHR35089">
    <property type="entry name" value="CHAPERONE PROTEIN SKP"/>
    <property type="match status" value="1"/>
</dbReference>
<organism evidence="5 6">
    <name type="scientific">Parerythrobacter jejuensis</name>
    <dbReference type="NCBI Taxonomy" id="795812"/>
    <lineage>
        <taxon>Bacteria</taxon>
        <taxon>Pseudomonadati</taxon>
        <taxon>Pseudomonadota</taxon>
        <taxon>Alphaproteobacteria</taxon>
        <taxon>Sphingomonadales</taxon>
        <taxon>Erythrobacteraceae</taxon>
        <taxon>Parerythrobacter</taxon>
    </lineage>
</organism>
<dbReference type="InterPro" id="IPR005632">
    <property type="entry name" value="Chaperone_Skp"/>
</dbReference>
<keyword evidence="6" id="KW-1185">Reference proteome</keyword>
<name>A0A845ARN5_9SPHN</name>
<protein>
    <submittedName>
        <fullName evidence="5">OmpH family outer membrane protein</fullName>
    </submittedName>
</protein>
<evidence type="ECO:0000313" key="5">
    <source>
        <dbReference type="EMBL" id="MXP32047.1"/>
    </source>
</evidence>
<feature type="compositionally biased region" description="Low complexity" evidence="3">
    <location>
        <begin position="201"/>
        <end position="229"/>
    </location>
</feature>
<proteinExistence type="inferred from homology"/>
<dbReference type="RefSeq" id="WP_160779428.1">
    <property type="nucleotide sequence ID" value="NZ_BAAAZF010000001.1"/>
</dbReference>
<dbReference type="PANTHER" id="PTHR35089:SF1">
    <property type="entry name" value="CHAPERONE PROTEIN SKP"/>
    <property type="match status" value="1"/>
</dbReference>
<dbReference type="EMBL" id="WTYE01000001">
    <property type="protein sequence ID" value="MXP32047.1"/>
    <property type="molecule type" value="Genomic_DNA"/>
</dbReference>